<reference evidence="1" key="1">
    <citation type="submission" date="2018-02" db="EMBL/GenBank/DDBJ databases">
        <title>Rhizophora mucronata_Transcriptome.</title>
        <authorList>
            <person name="Meera S.P."/>
            <person name="Sreeshan A."/>
            <person name="Augustine A."/>
        </authorList>
    </citation>
    <scope>NUCLEOTIDE SEQUENCE</scope>
    <source>
        <tissue evidence="1">Leaf</tissue>
    </source>
</reference>
<protein>
    <submittedName>
        <fullName evidence="1">Uncharacterized protein</fullName>
    </submittedName>
</protein>
<sequence length="46" mass="4987">MHVQNIFIIIYSCASSHECYNGVIFLKSLGKNEFGVSTNGSSISSC</sequence>
<accession>A0A2P2QND8</accession>
<name>A0A2P2QND8_RHIMU</name>
<proteinExistence type="predicted"/>
<dbReference type="AlphaFoldDB" id="A0A2P2QND8"/>
<organism evidence="1">
    <name type="scientific">Rhizophora mucronata</name>
    <name type="common">Asiatic mangrove</name>
    <dbReference type="NCBI Taxonomy" id="61149"/>
    <lineage>
        <taxon>Eukaryota</taxon>
        <taxon>Viridiplantae</taxon>
        <taxon>Streptophyta</taxon>
        <taxon>Embryophyta</taxon>
        <taxon>Tracheophyta</taxon>
        <taxon>Spermatophyta</taxon>
        <taxon>Magnoliopsida</taxon>
        <taxon>eudicotyledons</taxon>
        <taxon>Gunneridae</taxon>
        <taxon>Pentapetalae</taxon>
        <taxon>rosids</taxon>
        <taxon>fabids</taxon>
        <taxon>Malpighiales</taxon>
        <taxon>Rhizophoraceae</taxon>
        <taxon>Rhizophora</taxon>
    </lineage>
</organism>
<dbReference type="EMBL" id="GGEC01088038">
    <property type="protein sequence ID" value="MBX68522.1"/>
    <property type="molecule type" value="Transcribed_RNA"/>
</dbReference>
<evidence type="ECO:0000313" key="1">
    <source>
        <dbReference type="EMBL" id="MBX68522.1"/>
    </source>
</evidence>